<feature type="region of interest" description="Disordered" evidence="2">
    <location>
        <begin position="409"/>
        <end position="432"/>
    </location>
</feature>
<dbReference type="AlphaFoldDB" id="A0AAI8V8U0"/>
<dbReference type="SUPFAM" id="SSF48403">
    <property type="entry name" value="Ankyrin repeat"/>
    <property type="match status" value="1"/>
</dbReference>
<keyword evidence="1" id="KW-0040">ANK repeat</keyword>
<dbReference type="PANTHER" id="PTHR10039">
    <property type="entry name" value="AMELOGENIN"/>
    <property type="match status" value="1"/>
</dbReference>
<feature type="repeat" description="ANK" evidence="1">
    <location>
        <begin position="288"/>
        <end position="320"/>
    </location>
</feature>
<evidence type="ECO:0000313" key="4">
    <source>
        <dbReference type="EMBL" id="CAJ2500464.1"/>
    </source>
</evidence>
<evidence type="ECO:0000256" key="1">
    <source>
        <dbReference type="PROSITE-ProRule" id="PRU00023"/>
    </source>
</evidence>
<dbReference type="Pfam" id="PF12796">
    <property type="entry name" value="Ank_2"/>
    <property type="match status" value="1"/>
</dbReference>
<dbReference type="EMBL" id="CAUWAG010000003">
    <property type="protein sequence ID" value="CAJ2500464.1"/>
    <property type="molecule type" value="Genomic_DNA"/>
</dbReference>
<name>A0AAI8V8U0_9PEZI</name>
<accession>A0AAI8V8U0</accession>
<evidence type="ECO:0000313" key="5">
    <source>
        <dbReference type="Proteomes" id="UP001295740"/>
    </source>
</evidence>
<organism evidence="4 5">
    <name type="scientific">Anthostomella pinea</name>
    <dbReference type="NCBI Taxonomy" id="933095"/>
    <lineage>
        <taxon>Eukaryota</taxon>
        <taxon>Fungi</taxon>
        <taxon>Dikarya</taxon>
        <taxon>Ascomycota</taxon>
        <taxon>Pezizomycotina</taxon>
        <taxon>Sordariomycetes</taxon>
        <taxon>Xylariomycetidae</taxon>
        <taxon>Xylariales</taxon>
        <taxon>Xylariaceae</taxon>
        <taxon>Anthostomella</taxon>
    </lineage>
</organism>
<sequence>MLFIFANMPTPGGVNETYENILLRIDKADVDFLRRTLLWLTFAVTPLTLLELREAVAMEDDMTTYEQLEDSRLLRPEDILAIGGCLLSVSDEGYVKLAHLSVKSYLLSTDLKNHTALSRFGMDLAGAKDELAKVSLRYMCLDSLASGPASTLQDWEKRLGCHPLLHHASRSWSYYYRAASPRPQLSEQVSAFFDDRSRGSFMSWVQMLSSNWIFKWDEYPRHATPLYYAAWFGLGDVVAHLLTSGVDINAPGSRFGGTALHGATLREHPRVMEALLATAADPSQADFNHVAPLHTAARIGNPEVIRLLLDYGASKDKADSLGETPLDWAKKAGQQLSLKLIEGSDVTTPSRPPKTDGQKAVLVSAVSVPTNAMPKNAMANNAIANNAMANNAMANNAMANNAMPRNAMAENAKRRKDNWRKSTTMGRPASFG</sequence>
<feature type="domain" description="GPI inositol-deacylase winged helix" evidence="3">
    <location>
        <begin position="34"/>
        <end position="117"/>
    </location>
</feature>
<reference evidence="4" key="1">
    <citation type="submission" date="2023-10" db="EMBL/GenBank/DDBJ databases">
        <authorList>
            <person name="Hackl T."/>
        </authorList>
    </citation>
    <scope>NUCLEOTIDE SEQUENCE</scope>
</reference>
<dbReference type="Pfam" id="PF22939">
    <property type="entry name" value="WHD_GPIID"/>
    <property type="match status" value="1"/>
</dbReference>
<feature type="repeat" description="ANK" evidence="1">
    <location>
        <begin position="221"/>
        <end position="253"/>
    </location>
</feature>
<dbReference type="PANTHER" id="PTHR10039:SF16">
    <property type="entry name" value="GPI INOSITOL-DEACYLASE"/>
    <property type="match status" value="1"/>
</dbReference>
<feature type="repeat" description="ANK" evidence="1">
    <location>
        <begin position="255"/>
        <end position="287"/>
    </location>
</feature>
<proteinExistence type="predicted"/>
<dbReference type="InterPro" id="IPR036770">
    <property type="entry name" value="Ankyrin_rpt-contain_sf"/>
</dbReference>
<dbReference type="Pfam" id="PF00023">
    <property type="entry name" value="Ank"/>
    <property type="match status" value="1"/>
</dbReference>
<dbReference type="PROSITE" id="PS50088">
    <property type="entry name" value="ANK_REPEAT"/>
    <property type="match status" value="3"/>
</dbReference>
<comment type="caution">
    <text evidence="4">The sequence shown here is derived from an EMBL/GenBank/DDBJ whole genome shotgun (WGS) entry which is preliminary data.</text>
</comment>
<dbReference type="InterPro" id="IPR002110">
    <property type="entry name" value="Ankyrin_rpt"/>
</dbReference>
<dbReference type="SMART" id="SM00248">
    <property type="entry name" value="ANK"/>
    <property type="match status" value="3"/>
</dbReference>
<evidence type="ECO:0000259" key="3">
    <source>
        <dbReference type="Pfam" id="PF22939"/>
    </source>
</evidence>
<keyword evidence="5" id="KW-1185">Reference proteome</keyword>
<evidence type="ECO:0000256" key="2">
    <source>
        <dbReference type="SAM" id="MobiDB-lite"/>
    </source>
</evidence>
<gene>
    <name evidence="4" type="ORF">KHLLAP_LOCUS932</name>
</gene>
<dbReference type="Gene3D" id="1.25.40.20">
    <property type="entry name" value="Ankyrin repeat-containing domain"/>
    <property type="match status" value="2"/>
</dbReference>
<dbReference type="Proteomes" id="UP001295740">
    <property type="component" value="Unassembled WGS sequence"/>
</dbReference>
<dbReference type="InterPro" id="IPR054471">
    <property type="entry name" value="GPIID_WHD"/>
</dbReference>
<dbReference type="PROSITE" id="PS50297">
    <property type="entry name" value="ANK_REP_REGION"/>
    <property type="match status" value="2"/>
</dbReference>
<protein>
    <submittedName>
        <fullName evidence="4">Uu.00g033170.m01.CDS01</fullName>
    </submittedName>
</protein>